<gene>
    <name evidence="6" type="ORF">FA14DRAFT_159736</name>
</gene>
<feature type="region of interest" description="Disordered" evidence="4">
    <location>
        <begin position="100"/>
        <end position="128"/>
    </location>
</feature>
<dbReference type="InterPro" id="IPR002132">
    <property type="entry name" value="Ribosomal_uL5"/>
</dbReference>
<reference evidence="6 7" key="1">
    <citation type="journal article" date="2018" name="Mol. Biol. Evol.">
        <title>Broad Genomic Sampling Reveals a Smut Pathogenic Ancestry of the Fungal Clade Ustilaginomycotina.</title>
        <authorList>
            <person name="Kijpornyongpan T."/>
            <person name="Mondo S.J."/>
            <person name="Barry K."/>
            <person name="Sandor L."/>
            <person name="Lee J."/>
            <person name="Lipzen A."/>
            <person name="Pangilinan J."/>
            <person name="LaButti K."/>
            <person name="Hainaut M."/>
            <person name="Henrissat B."/>
            <person name="Grigoriev I.V."/>
            <person name="Spatafora J.W."/>
            <person name="Aime M.C."/>
        </authorList>
    </citation>
    <scope>NUCLEOTIDE SEQUENCE [LARGE SCALE GENOMIC DNA]</scope>
    <source>
        <strain evidence="6 7">MCA 3882</strain>
    </source>
</reference>
<dbReference type="Gene3D" id="3.30.1440.10">
    <property type="match status" value="1"/>
</dbReference>
<dbReference type="InParanoid" id="A0A316VJY4"/>
<dbReference type="EMBL" id="KZ819602">
    <property type="protein sequence ID" value="PWN37919.1"/>
    <property type="molecule type" value="Genomic_DNA"/>
</dbReference>
<dbReference type="Proteomes" id="UP000245771">
    <property type="component" value="Unassembled WGS sequence"/>
</dbReference>
<evidence type="ECO:0000256" key="3">
    <source>
        <dbReference type="ARBA" id="ARBA00023274"/>
    </source>
</evidence>
<dbReference type="OrthoDB" id="539541at2759"/>
<protein>
    <submittedName>
        <fullName evidence="6">Ribosomal protein L5</fullName>
    </submittedName>
</protein>
<dbReference type="Pfam" id="PF00673">
    <property type="entry name" value="Ribosomal_L5_C"/>
    <property type="match status" value="1"/>
</dbReference>
<dbReference type="InterPro" id="IPR031309">
    <property type="entry name" value="Ribosomal_uL5_C"/>
</dbReference>
<feature type="domain" description="Large ribosomal subunit protein uL5 C-terminal" evidence="5">
    <location>
        <begin position="221"/>
        <end position="330"/>
    </location>
</feature>
<dbReference type="InterPro" id="IPR022803">
    <property type="entry name" value="Ribosomal_uL5_dom_sf"/>
</dbReference>
<dbReference type="GO" id="GO:1990904">
    <property type="term" value="C:ribonucleoprotein complex"/>
    <property type="evidence" value="ECO:0007669"/>
    <property type="project" value="UniProtKB-KW"/>
</dbReference>
<accession>A0A316VJY4</accession>
<dbReference type="GeneID" id="37020137"/>
<evidence type="ECO:0000313" key="7">
    <source>
        <dbReference type="Proteomes" id="UP000245771"/>
    </source>
</evidence>
<keyword evidence="7" id="KW-1185">Reference proteome</keyword>
<organism evidence="6 7">
    <name type="scientific">Meira miltonrushii</name>
    <dbReference type="NCBI Taxonomy" id="1280837"/>
    <lineage>
        <taxon>Eukaryota</taxon>
        <taxon>Fungi</taxon>
        <taxon>Dikarya</taxon>
        <taxon>Basidiomycota</taxon>
        <taxon>Ustilaginomycotina</taxon>
        <taxon>Exobasidiomycetes</taxon>
        <taxon>Exobasidiales</taxon>
        <taxon>Brachybasidiaceae</taxon>
        <taxon>Meira</taxon>
    </lineage>
</organism>
<evidence type="ECO:0000256" key="1">
    <source>
        <dbReference type="ARBA" id="ARBA00008553"/>
    </source>
</evidence>
<name>A0A316VJY4_9BASI</name>
<dbReference type="RefSeq" id="XP_025358221.1">
    <property type="nucleotide sequence ID" value="XM_025498356.1"/>
</dbReference>
<dbReference type="AlphaFoldDB" id="A0A316VJY4"/>
<dbReference type="STRING" id="1280837.A0A316VJY4"/>
<evidence type="ECO:0000313" key="6">
    <source>
        <dbReference type="EMBL" id="PWN37919.1"/>
    </source>
</evidence>
<comment type="similarity">
    <text evidence="1">Belongs to the universal ribosomal protein uL5 family.</text>
</comment>
<dbReference type="SUPFAM" id="SSF55282">
    <property type="entry name" value="RL5-like"/>
    <property type="match status" value="1"/>
</dbReference>
<dbReference type="FunCoup" id="A0A316VJY4">
    <property type="interactions" value="168"/>
</dbReference>
<evidence type="ECO:0000259" key="5">
    <source>
        <dbReference type="Pfam" id="PF00673"/>
    </source>
</evidence>
<sequence>MASNIAQTSRLGRRLFQQASTINRAFNTSASVAASASKPITEDAEQRSPTVHSLPRVNFEIGPTHQNRYLTYYNNSLSRDLLYMTYDHTLDTRDAASIKARNSRVEREWDPSSPYSKNRPERSNRGNRLLIPSEKKYAEQVVDIDRIVITSFSKDAILNKMALIPLAAMFRAITGKPLIESDADPLVASNRGKHTLPKTGYVRILRAKSNVASFKLRKGMPVGIQAVLPRNSAYEFLEVLSTFVLPRLRNFNGFPLPPASQSANTGAAVAGTVSLGMKPDALSLFPQLEVNWDSYPSRPPGFQIDCITNQRGRGATEKARQLLSGLGIPFTRRGGFM</sequence>
<dbReference type="PANTHER" id="PTHR11994">
    <property type="entry name" value="60S RIBOSOMAL PROTEIN L11-RELATED"/>
    <property type="match status" value="1"/>
</dbReference>
<dbReference type="GO" id="GO:0006412">
    <property type="term" value="P:translation"/>
    <property type="evidence" value="ECO:0007669"/>
    <property type="project" value="InterPro"/>
</dbReference>
<keyword evidence="2 6" id="KW-0689">Ribosomal protein</keyword>
<dbReference type="GO" id="GO:0005840">
    <property type="term" value="C:ribosome"/>
    <property type="evidence" value="ECO:0007669"/>
    <property type="project" value="UniProtKB-KW"/>
</dbReference>
<dbReference type="GO" id="GO:0003735">
    <property type="term" value="F:structural constituent of ribosome"/>
    <property type="evidence" value="ECO:0007669"/>
    <property type="project" value="InterPro"/>
</dbReference>
<keyword evidence="3" id="KW-0687">Ribonucleoprotein</keyword>
<proteinExistence type="inferred from homology"/>
<evidence type="ECO:0000256" key="4">
    <source>
        <dbReference type="SAM" id="MobiDB-lite"/>
    </source>
</evidence>
<evidence type="ECO:0000256" key="2">
    <source>
        <dbReference type="ARBA" id="ARBA00022980"/>
    </source>
</evidence>